<dbReference type="HAMAP" id="MF_01042">
    <property type="entry name" value="SmrB"/>
    <property type="match status" value="1"/>
</dbReference>
<evidence type="ECO:0000259" key="7">
    <source>
        <dbReference type="PROSITE" id="PS50828"/>
    </source>
</evidence>
<feature type="domain" description="Smr" evidence="7">
    <location>
        <begin position="102"/>
        <end position="177"/>
    </location>
</feature>
<dbReference type="EC" id="3.1.-.-" evidence="6"/>
<gene>
    <name evidence="6" type="primary">smrB</name>
    <name evidence="8" type="ORF">BAL341_2147</name>
</gene>
<dbReference type="AlphaFoldDB" id="A0A486XQK8"/>
<dbReference type="GO" id="GO:0004521">
    <property type="term" value="F:RNA endonuclease activity"/>
    <property type="evidence" value="ECO:0007669"/>
    <property type="project" value="UniProtKB-UniRule"/>
</dbReference>
<evidence type="ECO:0000256" key="5">
    <source>
        <dbReference type="ARBA" id="ARBA00022884"/>
    </source>
</evidence>
<comment type="function">
    <text evidence="6">Acts as a ribosome collision sensor. Detects stalled/collided disomes (pairs of ribosomes where the leading ribosome is stalled and a second ribosome has collided with it) and endonucleolytically cleaves mRNA at the 5' boundary of the stalled ribosome. Stalled/collided disomes form a new interface (primarily via the 30S subunits) that binds SmrB. Cleaved mRNA becomes available for tmRNA ligation, leading to ribosomal subunit dissociation and rescue of stalled ribosomes.</text>
</comment>
<keyword evidence="3 6" id="KW-0255">Endonuclease</keyword>
<evidence type="ECO:0000256" key="1">
    <source>
        <dbReference type="ARBA" id="ARBA00022722"/>
    </source>
</evidence>
<evidence type="ECO:0000256" key="4">
    <source>
        <dbReference type="ARBA" id="ARBA00022801"/>
    </source>
</evidence>
<dbReference type="EMBL" id="CAAJGR010000118">
    <property type="protein sequence ID" value="VHO04874.1"/>
    <property type="molecule type" value="Genomic_DNA"/>
</dbReference>
<name>A0A486XQK8_9GAMM</name>
<evidence type="ECO:0000256" key="3">
    <source>
        <dbReference type="ARBA" id="ARBA00022759"/>
    </source>
</evidence>
<dbReference type="GO" id="GO:0019843">
    <property type="term" value="F:rRNA binding"/>
    <property type="evidence" value="ECO:0007669"/>
    <property type="project" value="UniProtKB-UniRule"/>
</dbReference>
<dbReference type="Pfam" id="PF01713">
    <property type="entry name" value="Smr"/>
    <property type="match status" value="1"/>
</dbReference>
<dbReference type="GO" id="GO:0016787">
    <property type="term" value="F:hydrolase activity"/>
    <property type="evidence" value="ECO:0007669"/>
    <property type="project" value="UniProtKB-KW"/>
</dbReference>
<reference evidence="8" key="1">
    <citation type="submission" date="2019-04" db="EMBL/GenBank/DDBJ databases">
        <authorList>
            <person name="Brambilla D."/>
        </authorList>
    </citation>
    <scope>NUCLEOTIDE SEQUENCE</scope>
    <source>
        <strain evidence="8">BAL1</strain>
    </source>
</reference>
<dbReference type="InterPro" id="IPR022990">
    <property type="entry name" value="SmrB-like"/>
</dbReference>
<dbReference type="SUPFAM" id="SSF160443">
    <property type="entry name" value="SMR domain-like"/>
    <property type="match status" value="1"/>
</dbReference>
<organism evidence="8">
    <name type="scientific">Rheinheimera sp. BAL341</name>
    <dbReference type="NCBI Taxonomy" id="1708203"/>
    <lineage>
        <taxon>Bacteria</taxon>
        <taxon>Pseudomonadati</taxon>
        <taxon>Pseudomonadota</taxon>
        <taxon>Gammaproteobacteria</taxon>
        <taxon>Chromatiales</taxon>
        <taxon>Chromatiaceae</taxon>
        <taxon>Rheinheimera</taxon>
    </lineage>
</organism>
<dbReference type="PANTHER" id="PTHR35562:SF1">
    <property type="entry name" value="UPF0115 PROTEIN YFCN"/>
    <property type="match status" value="1"/>
</dbReference>
<keyword evidence="4 6" id="KW-0378">Hydrolase</keyword>
<proteinExistence type="inferred from homology"/>
<keyword evidence="2 6" id="KW-0699">rRNA-binding</keyword>
<sequence length="180" mass="19956">MQKKVSITSSGITAEDSLLFRESITGARPIAQDKIPPVAAPRKKKRRTDVSNVKVDENLFWFSDEFEGYVADGVNLSWVQQGDDPHLSGRLRRGEFQPQVLLDLHGMTTQQAKTELAALLAYCDKQQFNCACVVHGKGLGILAKKVPNWLIQHPNVRAFHTAPKSWGKHGALLLLLKTAS</sequence>
<keyword evidence="5 6" id="KW-0694">RNA-binding</keyword>
<dbReference type="GO" id="GO:0072344">
    <property type="term" value="P:rescue of stalled ribosome"/>
    <property type="evidence" value="ECO:0007669"/>
    <property type="project" value="UniProtKB-UniRule"/>
</dbReference>
<evidence type="ECO:0000313" key="8">
    <source>
        <dbReference type="EMBL" id="VHO04874.1"/>
    </source>
</evidence>
<keyword evidence="1 6" id="KW-0540">Nuclease</keyword>
<comment type="similarity">
    <text evidence="6">Belongs to the SmrB family.</text>
</comment>
<protein>
    <recommendedName>
        <fullName evidence="6">Ribosome rescue factor SmrB</fullName>
        <ecNumber evidence="6">3.1.-.-</ecNumber>
    </recommendedName>
</protein>
<evidence type="ECO:0000256" key="2">
    <source>
        <dbReference type="ARBA" id="ARBA00022730"/>
    </source>
</evidence>
<dbReference type="NCBIfam" id="NF003432">
    <property type="entry name" value="PRK04946.1"/>
    <property type="match status" value="1"/>
</dbReference>
<dbReference type="Gene3D" id="3.30.1370.110">
    <property type="match status" value="1"/>
</dbReference>
<evidence type="ECO:0000256" key="6">
    <source>
        <dbReference type="HAMAP-Rule" id="MF_01042"/>
    </source>
</evidence>
<dbReference type="InterPro" id="IPR036063">
    <property type="entry name" value="Smr_dom_sf"/>
</dbReference>
<dbReference type="SMART" id="SM00463">
    <property type="entry name" value="SMR"/>
    <property type="match status" value="1"/>
</dbReference>
<dbReference type="PROSITE" id="PS50828">
    <property type="entry name" value="SMR"/>
    <property type="match status" value="1"/>
</dbReference>
<accession>A0A486XQK8</accession>
<dbReference type="PANTHER" id="PTHR35562">
    <property type="entry name" value="DNA ENDONUCLEASE SMRA-RELATED"/>
    <property type="match status" value="1"/>
</dbReference>
<dbReference type="InterPro" id="IPR002625">
    <property type="entry name" value="Smr_dom"/>
</dbReference>
<comment type="subunit">
    <text evidence="6">Associates with collided ribosomes, but not with correctly translating polysomes.</text>
</comment>